<dbReference type="InterPro" id="IPR050625">
    <property type="entry name" value="ParA/MinD_ATPase"/>
</dbReference>
<proteinExistence type="predicted"/>
<dbReference type="InterPro" id="IPR033756">
    <property type="entry name" value="YlxH/NBP35"/>
</dbReference>
<comment type="caution">
    <text evidence="3">The sequence shown here is derived from an EMBL/GenBank/DDBJ whole genome shotgun (WGS) entry which is preliminary data.</text>
</comment>
<dbReference type="GO" id="GO:0009898">
    <property type="term" value="C:cytoplasmic side of plasma membrane"/>
    <property type="evidence" value="ECO:0007669"/>
    <property type="project" value="TreeGrafter"/>
</dbReference>
<sequence>MKAKRILTVSSGKGGVGKSTFAVNFSLALARVAPTVLVDLDTGTSSVRNTIDVPVKKDLYHFFRKGEPLEACLTTLPDKLDPHGHFRNFAFVAAPKHAMEEFINFEDMHRYRLMRAINELPARFVVLDLRAGLDAAVLDFLPHSNSGILVFTPHHPAATAAAGDIVKALIFRKLRLVLSEEGPLAKDRETRSHLATINALLDKVEDVYDESLPNLDAFLKDLLLALGEVPAVRALAETVTSFHVHFVLNLFNGIRESYENAIVPFVTFLQRYVSSHVKLYNLGWIVQSTELHEANCRRHPIVLDGPSAGEPAGQKLKLEDLDALLLGNPTPTPVSPKDFLLEVNPEQALVEQLEVLHAMQQDSAARHVRDNFAYILRRALHALQAFPAESFGQRRLLTPLELFDTLAGRTFTP</sequence>
<dbReference type="EMBL" id="JMFG01000024">
    <property type="protein sequence ID" value="KDA53255.1"/>
    <property type="molecule type" value="Genomic_DNA"/>
</dbReference>
<dbReference type="PANTHER" id="PTHR43384">
    <property type="entry name" value="SEPTUM SITE-DETERMINING PROTEIN MIND HOMOLOG, CHLOROPLASTIC-RELATED"/>
    <property type="match status" value="1"/>
</dbReference>
<evidence type="ECO:0000313" key="4">
    <source>
        <dbReference type="Proteomes" id="UP000027284"/>
    </source>
</evidence>
<dbReference type="Proteomes" id="UP000027284">
    <property type="component" value="Unassembled WGS sequence"/>
</dbReference>
<keyword evidence="2" id="KW-0067">ATP-binding</keyword>
<dbReference type="InterPro" id="IPR027417">
    <property type="entry name" value="P-loop_NTPase"/>
</dbReference>
<reference evidence="3 4" key="1">
    <citation type="submission" date="2014-04" db="EMBL/GenBank/DDBJ databases">
        <title>The Genome Sequence of Thermoanaerobaculum aquaticum MP-01, The First Cultivated Group 23 Acidobacterium.</title>
        <authorList>
            <person name="Stamps B.W."/>
            <person name="Losey N.A."/>
            <person name="Lawson P.A."/>
            <person name="Stevenson B.S."/>
        </authorList>
    </citation>
    <scope>NUCLEOTIDE SEQUENCE [LARGE SCALE GENOMIC DNA]</scope>
    <source>
        <strain evidence="3 4">MP-01</strain>
    </source>
</reference>
<evidence type="ECO:0000256" key="1">
    <source>
        <dbReference type="ARBA" id="ARBA00022741"/>
    </source>
</evidence>
<keyword evidence="1" id="KW-0547">Nucleotide-binding</keyword>
<dbReference type="GO" id="GO:0016887">
    <property type="term" value="F:ATP hydrolysis activity"/>
    <property type="evidence" value="ECO:0007669"/>
    <property type="project" value="TreeGrafter"/>
</dbReference>
<dbReference type="Pfam" id="PF10609">
    <property type="entry name" value="ParA"/>
    <property type="match status" value="1"/>
</dbReference>
<dbReference type="RefSeq" id="WP_038049957.1">
    <property type="nucleotide sequence ID" value="NZ_JMFG01000024.1"/>
</dbReference>
<evidence type="ECO:0000313" key="3">
    <source>
        <dbReference type="EMBL" id="KDA53255.1"/>
    </source>
</evidence>
<dbReference type="GO" id="GO:0005829">
    <property type="term" value="C:cytosol"/>
    <property type="evidence" value="ECO:0007669"/>
    <property type="project" value="TreeGrafter"/>
</dbReference>
<dbReference type="GO" id="GO:0051782">
    <property type="term" value="P:negative regulation of cell division"/>
    <property type="evidence" value="ECO:0007669"/>
    <property type="project" value="TreeGrafter"/>
</dbReference>
<name>A0A062XXM1_9BACT</name>
<accession>A0A062XXM1</accession>
<evidence type="ECO:0000256" key="2">
    <source>
        <dbReference type="ARBA" id="ARBA00022840"/>
    </source>
</evidence>
<dbReference type="AlphaFoldDB" id="A0A062XXM1"/>
<keyword evidence="4" id="KW-1185">Reference proteome</keyword>
<dbReference type="STRING" id="1312852.EG19_06645"/>
<protein>
    <recommendedName>
        <fullName evidence="5">CobQ/CobB/MinD/ParA nucleotide binding domain-containing protein</fullName>
    </recommendedName>
</protein>
<dbReference type="PANTHER" id="PTHR43384:SF6">
    <property type="entry name" value="SEPTUM SITE-DETERMINING PROTEIN MIND HOMOLOG, CHLOROPLASTIC"/>
    <property type="match status" value="1"/>
</dbReference>
<organism evidence="3 4">
    <name type="scientific">Thermoanaerobaculum aquaticum</name>
    <dbReference type="NCBI Taxonomy" id="1312852"/>
    <lineage>
        <taxon>Bacteria</taxon>
        <taxon>Pseudomonadati</taxon>
        <taxon>Acidobacteriota</taxon>
        <taxon>Thermoanaerobaculia</taxon>
        <taxon>Thermoanaerobaculales</taxon>
        <taxon>Thermoanaerobaculaceae</taxon>
        <taxon>Thermoanaerobaculum</taxon>
    </lineage>
</organism>
<dbReference type="GO" id="GO:0005524">
    <property type="term" value="F:ATP binding"/>
    <property type="evidence" value="ECO:0007669"/>
    <property type="project" value="UniProtKB-KW"/>
</dbReference>
<dbReference type="SUPFAM" id="SSF52540">
    <property type="entry name" value="P-loop containing nucleoside triphosphate hydrolases"/>
    <property type="match status" value="1"/>
</dbReference>
<evidence type="ECO:0008006" key="5">
    <source>
        <dbReference type="Google" id="ProtNLM"/>
    </source>
</evidence>
<dbReference type="Gene3D" id="3.40.50.300">
    <property type="entry name" value="P-loop containing nucleotide triphosphate hydrolases"/>
    <property type="match status" value="1"/>
</dbReference>
<gene>
    <name evidence="3" type="ORF">EG19_06645</name>
</gene>
<dbReference type="OrthoDB" id="9773088at2"/>